<feature type="binding site" evidence="2">
    <location>
        <position position="103"/>
    </location>
    <ligand>
        <name>Zn(2+)</name>
        <dbReference type="ChEBI" id="CHEBI:29105"/>
        <label>2</label>
    </ligand>
</feature>
<dbReference type="CDD" id="cd00947">
    <property type="entry name" value="TBP_aldolase_IIB"/>
    <property type="match status" value="1"/>
</dbReference>
<dbReference type="OrthoDB" id="9803995at2"/>
<feature type="binding site" evidence="2">
    <location>
        <position position="133"/>
    </location>
    <ligand>
        <name>Zn(2+)</name>
        <dbReference type="ChEBI" id="CHEBI:29105"/>
        <label>2</label>
    </ligand>
</feature>
<evidence type="ECO:0000313" key="6">
    <source>
        <dbReference type="Proteomes" id="UP000247005"/>
    </source>
</evidence>
<dbReference type="RefSeq" id="WP_103676361.1">
    <property type="nucleotide sequence ID" value="NZ_PQGD01000012.1"/>
</dbReference>
<dbReference type="PANTHER" id="PTHR30304">
    <property type="entry name" value="D-TAGATOSE-1,6-BISPHOSPHATE ALDOLASE"/>
    <property type="match status" value="1"/>
</dbReference>
<dbReference type="GO" id="GO:0016832">
    <property type="term" value="F:aldehyde-lyase activity"/>
    <property type="evidence" value="ECO:0007669"/>
    <property type="project" value="InterPro"/>
</dbReference>
<feature type="binding site" evidence="2">
    <location>
        <position position="208"/>
    </location>
    <ligand>
        <name>Zn(2+)</name>
        <dbReference type="ChEBI" id="CHEBI:29105"/>
        <label>1</label>
        <note>catalytic</note>
    </ligand>
</feature>
<dbReference type="InterPro" id="IPR013785">
    <property type="entry name" value="Aldolase_TIM"/>
</dbReference>
<dbReference type="SUPFAM" id="SSF51569">
    <property type="entry name" value="Aldolase"/>
    <property type="match status" value="1"/>
</dbReference>
<dbReference type="GO" id="GO:0008270">
    <property type="term" value="F:zinc ion binding"/>
    <property type="evidence" value="ECO:0007669"/>
    <property type="project" value="InterPro"/>
</dbReference>
<reference evidence="5 6" key="1">
    <citation type="submission" date="2018-01" db="EMBL/GenBank/DDBJ databases">
        <title>Superficieibacter electus gen. nov., sp. nov., an extended-spectrum beta-lactamase possessing member of the Enterobacteriaceae family, isolated from intensive care unit surfaces.</title>
        <authorList>
            <person name="Potter R.F."/>
            <person name="D'Souza A.W."/>
        </authorList>
    </citation>
    <scope>NUCLEOTIDE SEQUENCE [LARGE SCALE GENOMIC DNA]</scope>
    <source>
        <strain evidence="4 6">BP-1</strain>
        <strain evidence="3 5">BP-2</strain>
    </source>
</reference>
<evidence type="ECO:0000256" key="2">
    <source>
        <dbReference type="PIRSR" id="PIRSR001359-3"/>
    </source>
</evidence>
<feature type="binding site" evidence="2">
    <location>
        <position position="82"/>
    </location>
    <ligand>
        <name>Zn(2+)</name>
        <dbReference type="ChEBI" id="CHEBI:29105"/>
        <label>1</label>
        <note>catalytic</note>
    </ligand>
</feature>
<evidence type="ECO:0000256" key="1">
    <source>
        <dbReference type="PIRSR" id="PIRSR001359-1"/>
    </source>
</evidence>
<dbReference type="PIRSF" id="PIRSF001359">
    <property type="entry name" value="F_bP_aldolase_II"/>
    <property type="match status" value="1"/>
</dbReference>
<protein>
    <submittedName>
        <fullName evidence="4">Aldolase</fullName>
    </submittedName>
</protein>
<dbReference type="Proteomes" id="UP000247005">
    <property type="component" value="Unassembled WGS sequence"/>
</dbReference>
<dbReference type="Proteomes" id="UP000237073">
    <property type="component" value="Unassembled WGS sequence"/>
</dbReference>
<keyword evidence="2" id="KW-0862">Zinc</keyword>
<dbReference type="EMBL" id="PQGD01000012">
    <property type="protein sequence ID" value="POP47406.1"/>
    <property type="molecule type" value="Genomic_DNA"/>
</dbReference>
<dbReference type="Pfam" id="PF01116">
    <property type="entry name" value="F_bP_aldolase"/>
    <property type="match status" value="1"/>
</dbReference>
<sequence length="283" mass="29832">MFADMKSMVTKAWREHYALLAINCMNLESARAAIRAAQAHRAPIILNLYQGHLPHFPASVAASVVKVLAEEATVPVALSLDHGKEPALIYQAFRAGFSGLMIDASAFPLAENIRQTRAVVEVAASAGVCVEGELGHLADAPRYDRSTNVDLMTQPDDVEPFIRQTGIDLLAVSVGTAHGMYAPGVTPQIDFGRLAEIARLSDVPLALHGGSGTPFEQIARCPALGVAKINVGAAIFEAGKAALLHALCHDSTSELADVMAVMEQASEEAITPYLQASGAIGKA</sequence>
<dbReference type="EMBL" id="PQGE01000009">
    <property type="protein sequence ID" value="POP44705.1"/>
    <property type="molecule type" value="Genomic_DNA"/>
</dbReference>
<dbReference type="InterPro" id="IPR050246">
    <property type="entry name" value="Class_II_FBP_aldolase"/>
</dbReference>
<comment type="cofactor">
    <cofactor evidence="2">
        <name>Zn(2+)</name>
        <dbReference type="ChEBI" id="CHEBI:29105"/>
    </cofactor>
    <text evidence="2">Binds 2 Zn(2+) ions per subunit. One is catalytic and the other provides a structural contribution.</text>
</comment>
<dbReference type="AlphaFoldDB" id="A0A2P5GMR1"/>
<accession>A0A2P5GMR1</accession>
<dbReference type="GO" id="GO:0005975">
    <property type="term" value="P:carbohydrate metabolic process"/>
    <property type="evidence" value="ECO:0007669"/>
    <property type="project" value="InterPro"/>
</dbReference>
<organism evidence="4 6">
    <name type="scientific">Superficieibacter electus</name>
    <dbReference type="NCBI Taxonomy" id="2022662"/>
    <lineage>
        <taxon>Bacteria</taxon>
        <taxon>Pseudomonadati</taxon>
        <taxon>Pseudomonadota</taxon>
        <taxon>Gammaproteobacteria</taxon>
        <taxon>Enterobacterales</taxon>
        <taxon>Enterobacteriaceae</taxon>
        <taxon>Superficieibacter</taxon>
    </lineage>
</organism>
<proteinExistence type="predicted"/>
<dbReference type="PANTHER" id="PTHR30304:SF0">
    <property type="entry name" value="D-TAGATOSE-1,6-BISPHOSPHATE ALDOLASE SUBUNIT GATY-RELATED"/>
    <property type="match status" value="1"/>
</dbReference>
<feature type="active site" description="Proton donor" evidence="1">
    <location>
        <position position="81"/>
    </location>
</feature>
<dbReference type="InterPro" id="IPR000771">
    <property type="entry name" value="FBA_II"/>
</dbReference>
<gene>
    <name evidence="4" type="ORF">CHU32_15500</name>
    <name evidence="3" type="ORF">CHU33_12265</name>
</gene>
<name>A0A2P5GMR1_9ENTR</name>
<keyword evidence="5" id="KW-1185">Reference proteome</keyword>
<comment type="caution">
    <text evidence="4">The sequence shown here is derived from an EMBL/GenBank/DDBJ whole genome shotgun (WGS) entry which is preliminary data.</text>
</comment>
<evidence type="ECO:0000313" key="4">
    <source>
        <dbReference type="EMBL" id="POP47406.1"/>
    </source>
</evidence>
<evidence type="ECO:0000313" key="5">
    <source>
        <dbReference type="Proteomes" id="UP000237073"/>
    </source>
</evidence>
<feature type="binding site" evidence="2">
    <location>
        <position position="178"/>
    </location>
    <ligand>
        <name>Zn(2+)</name>
        <dbReference type="ChEBI" id="CHEBI:29105"/>
        <label>1</label>
        <note>catalytic</note>
    </ligand>
</feature>
<keyword evidence="2" id="KW-0479">Metal-binding</keyword>
<dbReference type="Gene3D" id="3.20.20.70">
    <property type="entry name" value="Aldolase class I"/>
    <property type="match status" value="1"/>
</dbReference>
<evidence type="ECO:0000313" key="3">
    <source>
        <dbReference type="EMBL" id="POP44705.1"/>
    </source>
</evidence>